<dbReference type="EnsemblPlants" id="AVESA.00010b.r2.1CG0112730.1">
    <property type="protein sequence ID" value="AVESA.00010b.r2.1CG0112730.1.CDS.1"/>
    <property type="gene ID" value="AVESA.00010b.r2.1CG0112730"/>
</dbReference>
<proteinExistence type="predicted"/>
<protein>
    <submittedName>
        <fullName evidence="1">Uncharacterized protein</fullName>
    </submittedName>
</protein>
<name>A0ACD5TR69_AVESA</name>
<evidence type="ECO:0000313" key="2">
    <source>
        <dbReference type="Proteomes" id="UP001732700"/>
    </source>
</evidence>
<reference evidence="1" key="1">
    <citation type="submission" date="2021-05" db="EMBL/GenBank/DDBJ databases">
        <authorList>
            <person name="Scholz U."/>
            <person name="Mascher M."/>
            <person name="Fiebig A."/>
        </authorList>
    </citation>
    <scope>NUCLEOTIDE SEQUENCE [LARGE SCALE GENOMIC DNA]</scope>
</reference>
<reference evidence="1" key="2">
    <citation type="submission" date="2025-09" db="UniProtKB">
        <authorList>
            <consortium name="EnsemblPlants"/>
        </authorList>
    </citation>
    <scope>IDENTIFICATION</scope>
</reference>
<dbReference type="Proteomes" id="UP001732700">
    <property type="component" value="Chromosome 1C"/>
</dbReference>
<keyword evidence="2" id="KW-1185">Reference proteome</keyword>
<accession>A0ACD5TR69</accession>
<organism evidence="1 2">
    <name type="scientific">Avena sativa</name>
    <name type="common">Oat</name>
    <dbReference type="NCBI Taxonomy" id="4498"/>
    <lineage>
        <taxon>Eukaryota</taxon>
        <taxon>Viridiplantae</taxon>
        <taxon>Streptophyta</taxon>
        <taxon>Embryophyta</taxon>
        <taxon>Tracheophyta</taxon>
        <taxon>Spermatophyta</taxon>
        <taxon>Magnoliopsida</taxon>
        <taxon>Liliopsida</taxon>
        <taxon>Poales</taxon>
        <taxon>Poaceae</taxon>
        <taxon>BOP clade</taxon>
        <taxon>Pooideae</taxon>
        <taxon>Poodae</taxon>
        <taxon>Poeae</taxon>
        <taxon>Poeae Chloroplast Group 1 (Aveneae type)</taxon>
        <taxon>Aveninae</taxon>
        <taxon>Avena</taxon>
    </lineage>
</organism>
<sequence length="233" mass="25602">MLDPPPLFTKFIQFLGSMQPSVLPVLEFTVEPSIINSIRDRFASMNSGRPCTVFEAVTAVLWRCRTRVIMSDSDPEALMVLTVVTNARKYVGAKEGYYGNCTLGNMVTATAGAVGNGDLMDLVKMIRSTKNGVPGQSDLEMLQMADWYNIFSVSSWQNLFSEGMDFGAGGPARLMGCTHKMTFFLPSLTACIPCKDDDYNMVSVCVKEEHATAFLHELAHTTNIIGGYIRSPL</sequence>
<evidence type="ECO:0000313" key="1">
    <source>
        <dbReference type="EnsemblPlants" id="AVESA.00010b.r2.1CG0112730.1.CDS.1"/>
    </source>
</evidence>